<dbReference type="Pfam" id="PF12896">
    <property type="entry name" value="ANAPC4"/>
    <property type="match status" value="1"/>
</dbReference>
<dbReference type="InterPro" id="IPR024789">
    <property type="entry name" value="APC4"/>
</dbReference>
<dbReference type="SUPFAM" id="SSF50978">
    <property type="entry name" value="WD40 repeat-like"/>
    <property type="match status" value="1"/>
</dbReference>
<feature type="domain" description="Anaphase-promoting complex subunit 4 long" evidence="7">
    <location>
        <begin position="277"/>
        <end position="471"/>
    </location>
</feature>
<evidence type="ECO:0000256" key="2">
    <source>
        <dbReference type="ARBA" id="ARBA00022618"/>
    </source>
</evidence>
<accession>A0A5N5SIU6</accession>
<dbReference type="EMBL" id="SEYY01025167">
    <property type="protein sequence ID" value="KAB7493638.1"/>
    <property type="molecule type" value="Genomic_DNA"/>
</dbReference>
<keyword evidence="4" id="KW-0833">Ubl conjugation pathway</keyword>
<keyword evidence="9" id="KW-1185">Reference proteome</keyword>
<evidence type="ECO:0000313" key="9">
    <source>
        <dbReference type="Proteomes" id="UP000326759"/>
    </source>
</evidence>
<reference evidence="8 9" key="1">
    <citation type="journal article" date="2019" name="PLoS Biol.">
        <title>Sex chromosomes control vertical transmission of feminizing Wolbachia symbionts in an isopod.</title>
        <authorList>
            <person name="Becking T."/>
            <person name="Chebbi M.A."/>
            <person name="Giraud I."/>
            <person name="Moumen B."/>
            <person name="Laverre T."/>
            <person name="Caubet Y."/>
            <person name="Peccoud J."/>
            <person name="Gilbert C."/>
            <person name="Cordaux R."/>
        </authorList>
    </citation>
    <scope>NUCLEOTIDE SEQUENCE [LARGE SCALE GENOMIC DNA]</scope>
    <source>
        <strain evidence="8">ANa2</strain>
        <tissue evidence="8">Whole body excluding digestive tract and cuticle</tissue>
    </source>
</reference>
<dbReference type="PANTHER" id="PTHR13260:SF0">
    <property type="entry name" value="ANAPHASE-PROMOTING COMPLEX SUBUNIT 4"/>
    <property type="match status" value="1"/>
</dbReference>
<name>A0A5N5SIU6_9CRUS</name>
<dbReference type="OrthoDB" id="2110451at2759"/>
<dbReference type="Proteomes" id="UP000326759">
    <property type="component" value="Unassembled WGS sequence"/>
</dbReference>
<proteinExistence type="predicted"/>
<keyword evidence="2" id="KW-0132">Cell division</keyword>
<sequence length="868" mass="98689">MAASCIMKQLREKHVSSEISKCLWSPKMDLIAIANVQGQVCLHRMSWQQVWVLNPPTENEKVTALAWRPDSNVLAIGYSSGKVLLTNIEDSKTIHELDLKEEVSFLSWNKYTNLDGVSGTKQETQENDNSVCYLNYYGYAPNVRLLYKYHFAVIVYIISILYKYFNFQDPWTPYAYPLPPLGKTFGETGTQNHDDMWQEPRLLQDQNDLNVLSIGTVFCVLHLYAYGLFHITTVNIKETYPSAKRIVNISPSSMLNFFSVIFERENNSDSERLLTQVTINTSVISSRHKELRSLAQKYGQIHSLMAYIGHTLTLIEDAWESTLIEMDSKLASYAASVPEGGVSADFLDLLTFGHCSAEFEIFLTNKLSEKNLKKLRLSIEICYSMMQRLVVKHLQQVSITLVFILSQIEGMSKRENEYGTLGVKTSEVTKAMSCVGSFLLKSSEMLQAIESSMRDFRIFVRWISSVHLRLLREHLPLEVTRMSQQDITNLLNFLNDSFEEVVTGPDGEKRTHFRLEKAGQYLKKEELKCLPNYDSTPFSKLLKSNPTLASHRLIFTHNPKTSLMQEHEYLTESLKAMGAQPSISISASVELGPCISVSRIVPGKSYALSQIASQDGSVLGAFVPAIRQSQLFLLEWCSVSSELKSGDFYVSGTEMSGGMQFGMMDTQFYSSEVLSLLLFDKTSPRNPSFAQTLVQHLRAELTVVPVNFDKLRAGNARSTLKICEKNTLFITGLQKLGKKNSSNHVLEISLEVMVLYTVYNDQVFMNVDIIPQILVGLWYACMAYVTTNRISVNSGSNPREKLCNRMYHQLANLTDYSLIDRLLDLNGMWFILLYQFMQESKLVSSTFKFFDELTFGIRKKINQRKLAK</sequence>
<evidence type="ECO:0000256" key="1">
    <source>
        <dbReference type="ARBA" id="ARBA00016067"/>
    </source>
</evidence>
<dbReference type="GO" id="GO:0051301">
    <property type="term" value="P:cell division"/>
    <property type="evidence" value="ECO:0007669"/>
    <property type="project" value="UniProtKB-KW"/>
</dbReference>
<dbReference type="Pfam" id="PF12894">
    <property type="entry name" value="ANAPC4_WD40"/>
    <property type="match status" value="1"/>
</dbReference>
<evidence type="ECO:0000259" key="7">
    <source>
        <dbReference type="Pfam" id="PF12896"/>
    </source>
</evidence>
<dbReference type="GO" id="GO:0005680">
    <property type="term" value="C:anaphase-promoting complex"/>
    <property type="evidence" value="ECO:0007669"/>
    <property type="project" value="InterPro"/>
</dbReference>
<dbReference type="Gene3D" id="2.130.10.10">
    <property type="entry name" value="YVTN repeat-like/Quinoprotein amine dehydrogenase"/>
    <property type="match status" value="1"/>
</dbReference>
<dbReference type="InterPro" id="IPR024977">
    <property type="entry name" value="Apc4-like_WD40_dom"/>
</dbReference>
<dbReference type="GO" id="GO:0031145">
    <property type="term" value="P:anaphase-promoting complex-dependent catabolic process"/>
    <property type="evidence" value="ECO:0007669"/>
    <property type="project" value="InterPro"/>
</dbReference>
<dbReference type="InterPro" id="IPR024790">
    <property type="entry name" value="APC4_long_dom"/>
</dbReference>
<dbReference type="GO" id="GO:0070979">
    <property type="term" value="P:protein K11-linked ubiquitination"/>
    <property type="evidence" value="ECO:0007669"/>
    <property type="project" value="TreeGrafter"/>
</dbReference>
<dbReference type="InterPro" id="IPR015943">
    <property type="entry name" value="WD40/YVTN_repeat-like_dom_sf"/>
</dbReference>
<feature type="domain" description="Anaphase-promoting complex subunit 4-like WD40" evidence="6">
    <location>
        <begin position="23"/>
        <end position="110"/>
    </location>
</feature>
<organism evidence="8 9">
    <name type="scientific">Armadillidium nasatum</name>
    <dbReference type="NCBI Taxonomy" id="96803"/>
    <lineage>
        <taxon>Eukaryota</taxon>
        <taxon>Metazoa</taxon>
        <taxon>Ecdysozoa</taxon>
        <taxon>Arthropoda</taxon>
        <taxon>Crustacea</taxon>
        <taxon>Multicrustacea</taxon>
        <taxon>Malacostraca</taxon>
        <taxon>Eumalacostraca</taxon>
        <taxon>Peracarida</taxon>
        <taxon>Isopoda</taxon>
        <taxon>Oniscidea</taxon>
        <taxon>Crinocheta</taxon>
        <taxon>Armadillidiidae</taxon>
        <taxon>Armadillidium</taxon>
    </lineage>
</organism>
<comment type="caution">
    <text evidence="8">The sequence shown here is derived from an EMBL/GenBank/DDBJ whole genome shotgun (WGS) entry which is preliminary data.</text>
</comment>
<keyword evidence="3" id="KW-0498">Mitosis</keyword>
<evidence type="ECO:0000256" key="4">
    <source>
        <dbReference type="ARBA" id="ARBA00022786"/>
    </source>
</evidence>
<keyword evidence="5" id="KW-0131">Cell cycle</keyword>
<dbReference type="PANTHER" id="PTHR13260">
    <property type="entry name" value="ANAPHASE PROMOTING COMPLEX SUBUNIT 4 APC4"/>
    <property type="match status" value="1"/>
</dbReference>
<evidence type="ECO:0000256" key="3">
    <source>
        <dbReference type="ARBA" id="ARBA00022776"/>
    </source>
</evidence>
<gene>
    <name evidence="8" type="primary">ANAPC4</name>
    <name evidence="8" type="ORF">Anas_03052</name>
</gene>
<dbReference type="InterPro" id="IPR036322">
    <property type="entry name" value="WD40_repeat_dom_sf"/>
</dbReference>
<protein>
    <recommendedName>
        <fullName evidence="1">Anaphase-promoting complex subunit 4</fullName>
    </recommendedName>
</protein>
<dbReference type="GO" id="GO:0034399">
    <property type="term" value="C:nuclear periphery"/>
    <property type="evidence" value="ECO:0007669"/>
    <property type="project" value="TreeGrafter"/>
</dbReference>
<evidence type="ECO:0000259" key="6">
    <source>
        <dbReference type="Pfam" id="PF12894"/>
    </source>
</evidence>
<dbReference type="AlphaFoldDB" id="A0A5N5SIU6"/>
<evidence type="ECO:0000256" key="5">
    <source>
        <dbReference type="ARBA" id="ARBA00023306"/>
    </source>
</evidence>
<evidence type="ECO:0000313" key="8">
    <source>
        <dbReference type="EMBL" id="KAB7493638.1"/>
    </source>
</evidence>